<dbReference type="GeneID" id="93314454"/>
<proteinExistence type="predicted"/>
<reference evidence="2 3" key="1">
    <citation type="journal article" date="2012" name="J. Bacteriol.">
        <title>Complete genome sequence of Enterobacter aerogenes KCTC 2190.</title>
        <authorList>
            <person name="Shin S.H."/>
            <person name="Kim S."/>
            <person name="Kim J.Y."/>
            <person name="Lee S."/>
            <person name="Um Y."/>
            <person name="Oh M.K."/>
            <person name="Kim Y.R."/>
            <person name="Lee J."/>
            <person name="Yang K.S."/>
        </authorList>
    </citation>
    <scope>NUCLEOTIDE SEQUENCE [LARGE SCALE GENOMIC DNA]</scope>
    <source>
        <strain evidence="2 3">KCTC 2190</strain>
    </source>
</reference>
<dbReference type="Pfam" id="PF20385">
    <property type="entry name" value="DUF6680"/>
    <property type="match status" value="1"/>
</dbReference>
<sequence>MSLMLSITMVIVTLISPVVAVQVQKFIKRYTDRKTLKIDIFKQLMATRSQNARLSNEHVRALNMIDIAFYGRVRKGQAKRSKAESQVISAWKLYFSHLNTTYPNNDNASGLIWNQNSNNLFVDLLSAIAKDIGYDFERVQLQTAIYSPIAHGEIENDQLKIRKGLASIFSDDGAIKMEIVGIPSRTES</sequence>
<dbReference type="PATRIC" id="fig|1028307.3.peg.1319"/>
<dbReference type="EMBL" id="CP002824">
    <property type="protein sequence ID" value="AEG96252.1"/>
    <property type="molecule type" value="Genomic_DNA"/>
</dbReference>
<name>A0A0H3FP32_KLEAK</name>
<evidence type="ECO:0000313" key="2">
    <source>
        <dbReference type="EMBL" id="AEG96252.1"/>
    </source>
</evidence>
<dbReference type="HOGENOM" id="CLU_091260_1_0_6"/>
<feature type="domain" description="DUF6680" evidence="1">
    <location>
        <begin position="6"/>
        <end position="182"/>
    </location>
</feature>
<dbReference type="AlphaFoldDB" id="A0A0H3FP32"/>
<organism evidence="2 3">
    <name type="scientific">Klebsiella aerogenes (strain ATCC 13048 / DSM 30053 / CCUG 1429 / JCM 1235 / KCTC 2190 / NBRC 13534 / NCIMB 10102 / NCTC 10006 / CDC 819-56)</name>
    <name type="common">Enterobacter aerogenes</name>
    <dbReference type="NCBI Taxonomy" id="1028307"/>
    <lineage>
        <taxon>Bacteria</taxon>
        <taxon>Pseudomonadati</taxon>
        <taxon>Pseudomonadota</taxon>
        <taxon>Gammaproteobacteria</taxon>
        <taxon>Enterobacterales</taxon>
        <taxon>Enterobacteriaceae</taxon>
        <taxon>Klebsiella/Raoultella group</taxon>
        <taxon>Klebsiella</taxon>
    </lineage>
</organism>
<evidence type="ECO:0000313" key="3">
    <source>
        <dbReference type="Proteomes" id="UP000008881"/>
    </source>
</evidence>
<dbReference type="InterPro" id="IPR046502">
    <property type="entry name" value="DUF6680"/>
</dbReference>
<protein>
    <recommendedName>
        <fullName evidence="1">DUF6680 domain-containing protein</fullName>
    </recommendedName>
</protein>
<keyword evidence="3" id="KW-1185">Reference proteome</keyword>
<dbReference type="RefSeq" id="WP_015703843.1">
    <property type="nucleotide sequence ID" value="NC_015663.1"/>
</dbReference>
<evidence type="ECO:0000259" key="1">
    <source>
        <dbReference type="Pfam" id="PF20385"/>
    </source>
</evidence>
<gene>
    <name evidence="2" type="ordered locus">EAE_06640</name>
</gene>
<dbReference type="eggNOG" id="ENOG5032SS7">
    <property type="taxonomic scope" value="Bacteria"/>
</dbReference>
<accession>A0A0H3FP32</accession>
<dbReference type="KEGG" id="eae:EAE_06640"/>
<dbReference type="OrthoDB" id="1493705at2"/>
<dbReference type="Proteomes" id="UP000008881">
    <property type="component" value="Chromosome"/>
</dbReference>